<evidence type="ECO:0000256" key="3">
    <source>
        <dbReference type="ARBA" id="ARBA00022448"/>
    </source>
</evidence>
<protein>
    <recommendedName>
        <fullName evidence="9">Transport permease protein</fullName>
    </recommendedName>
</protein>
<evidence type="ECO:0000313" key="12">
    <source>
        <dbReference type="Proteomes" id="UP000184139"/>
    </source>
</evidence>
<comment type="subcellular location">
    <subcellularLocation>
        <location evidence="1 9">Cell membrane</location>
        <topology evidence="1 9">Multi-pass membrane protein</topology>
    </subcellularLocation>
</comment>
<dbReference type="GO" id="GO:0015774">
    <property type="term" value="P:polysaccharide transport"/>
    <property type="evidence" value="ECO:0007669"/>
    <property type="project" value="UniProtKB-KW"/>
</dbReference>
<sequence>MVFKGFIKFSRLLIHHRYLIWTMAKREIAAQYVGSFLGFVWTFIKPLVMICVFWFVFSVGFKSMPMGDVPFVVWLAAGLAPWFCFADIVTSSTFVVVGNSHLVKKTLFPSQILPVIKLLSGLITHAVFLSILLGLLIFQGISLSLYSLQFIYYLCCFSLLALGISWMVASLNVFVRDTGQIVVVILQVGFWGTPIFWDIKMMPSDVQFWLKFNPFYYVVQGYRESFLNFVPFWHHGLYTVYFWTVTLLALLVGAYVFRKLKPQFADVL</sequence>
<keyword evidence="5 9" id="KW-0812">Transmembrane</keyword>
<evidence type="ECO:0000256" key="1">
    <source>
        <dbReference type="ARBA" id="ARBA00004651"/>
    </source>
</evidence>
<keyword evidence="3 9" id="KW-0813">Transport</keyword>
<dbReference type="InterPro" id="IPR047817">
    <property type="entry name" value="ABC2_TM_bact-type"/>
</dbReference>
<evidence type="ECO:0000256" key="4">
    <source>
        <dbReference type="ARBA" id="ARBA00022475"/>
    </source>
</evidence>
<keyword evidence="7" id="KW-0762">Sugar transport</keyword>
<feature type="transmembrane region" description="Helical" evidence="9">
    <location>
        <begin position="118"/>
        <end position="138"/>
    </location>
</feature>
<feature type="domain" description="ABC transmembrane type-2" evidence="10">
    <location>
        <begin position="37"/>
        <end position="260"/>
    </location>
</feature>
<organism evidence="11 12">
    <name type="scientific">Desulfofustis glycolicus DSM 9705</name>
    <dbReference type="NCBI Taxonomy" id="1121409"/>
    <lineage>
        <taxon>Bacteria</taxon>
        <taxon>Pseudomonadati</taxon>
        <taxon>Thermodesulfobacteriota</taxon>
        <taxon>Desulfobulbia</taxon>
        <taxon>Desulfobulbales</taxon>
        <taxon>Desulfocapsaceae</taxon>
        <taxon>Desulfofustis</taxon>
    </lineage>
</organism>
<dbReference type="PANTHER" id="PTHR30413:SF10">
    <property type="entry name" value="CAPSULE POLYSACCHARIDE EXPORT INNER-MEMBRANE PROTEIN CTRC"/>
    <property type="match status" value="1"/>
</dbReference>
<comment type="similarity">
    <text evidence="2 9">Belongs to the ABC-2 integral membrane protein family.</text>
</comment>
<dbReference type="PROSITE" id="PS51012">
    <property type="entry name" value="ABC_TM2"/>
    <property type="match status" value="1"/>
</dbReference>
<keyword evidence="12" id="KW-1185">Reference proteome</keyword>
<name>A0A1M5WIF2_9BACT</name>
<accession>A0A1M5WIF2</accession>
<feature type="transmembrane region" description="Helical" evidence="9">
    <location>
        <begin position="71"/>
        <end position="97"/>
    </location>
</feature>
<keyword evidence="4 9" id="KW-1003">Cell membrane</keyword>
<dbReference type="InterPro" id="IPR013525">
    <property type="entry name" value="ABC2_TM"/>
</dbReference>
<keyword evidence="7" id="KW-0625">Polysaccharide transport</keyword>
<evidence type="ECO:0000256" key="2">
    <source>
        <dbReference type="ARBA" id="ARBA00007783"/>
    </source>
</evidence>
<feature type="transmembrane region" description="Helical" evidence="9">
    <location>
        <begin position="238"/>
        <end position="257"/>
    </location>
</feature>
<evidence type="ECO:0000259" key="10">
    <source>
        <dbReference type="PROSITE" id="PS51012"/>
    </source>
</evidence>
<keyword evidence="6 9" id="KW-1133">Transmembrane helix</keyword>
<dbReference type="GO" id="GO:0140359">
    <property type="term" value="F:ABC-type transporter activity"/>
    <property type="evidence" value="ECO:0007669"/>
    <property type="project" value="InterPro"/>
</dbReference>
<dbReference type="GO" id="GO:0005886">
    <property type="term" value="C:plasma membrane"/>
    <property type="evidence" value="ECO:0007669"/>
    <property type="project" value="UniProtKB-SubCell"/>
</dbReference>
<evidence type="ECO:0000313" key="11">
    <source>
        <dbReference type="EMBL" id="SHH87262.1"/>
    </source>
</evidence>
<dbReference type="STRING" id="1121409.SAMN02745124_02307"/>
<evidence type="ECO:0000256" key="6">
    <source>
        <dbReference type="ARBA" id="ARBA00022989"/>
    </source>
</evidence>
<dbReference type="GO" id="GO:0015920">
    <property type="term" value="P:lipopolysaccharide transport"/>
    <property type="evidence" value="ECO:0007669"/>
    <property type="project" value="TreeGrafter"/>
</dbReference>
<dbReference type="EMBL" id="FQXS01000013">
    <property type="protein sequence ID" value="SHH87262.1"/>
    <property type="molecule type" value="Genomic_DNA"/>
</dbReference>
<proteinExistence type="inferred from homology"/>
<evidence type="ECO:0000256" key="7">
    <source>
        <dbReference type="ARBA" id="ARBA00023047"/>
    </source>
</evidence>
<feature type="transmembrane region" description="Helical" evidence="9">
    <location>
        <begin position="150"/>
        <end position="169"/>
    </location>
</feature>
<gene>
    <name evidence="11" type="ORF">SAMN02745124_02307</name>
</gene>
<reference evidence="11 12" key="1">
    <citation type="submission" date="2016-11" db="EMBL/GenBank/DDBJ databases">
        <authorList>
            <person name="Jaros S."/>
            <person name="Januszkiewicz K."/>
            <person name="Wedrychowicz H."/>
        </authorList>
    </citation>
    <scope>NUCLEOTIDE SEQUENCE [LARGE SCALE GENOMIC DNA]</scope>
    <source>
        <strain evidence="11 12">DSM 9705</strain>
    </source>
</reference>
<evidence type="ECO:0000256" key="8">
    <source>
        <dbReference type="ARBA" id="ARBA00023136"/>
    </source>
</evidence>
<dbReference type="Pfam" id="PF01061">
    <property type="entry name" value="ABC2_membrane"/>
    <property type="match status" value="1"/>
</dbReference>
<evidence type="ECO:0000256" key="9">
    <source>
        <dbReference type="RuleBase" id="RU361157"/>
    </source>
</evidence>
<dbReference type="PANTHER" id="PTHR30413">
    <property type="entry name" value="INNER MEMBRANE TRANSPORT PERMEASE"/>
    <property type="match status" value="1"/>
</dbReference>
<keyword evidence="8 9" id="KW-0472">Membrane</keyword>
<evidence type="ECO:0000256" key="5">
    <source>
        <dbReference type="ARBA" id="ARBA00022692"/>
    </source>
</evidence>
<feature type="transmembrane region" description="Helical" evidence="9">
    <location>
        <begin position="181"/>
        <end position="199"/>
    </location>
</feature>
<dbReference type="Proteomes" id="UP000184139">
    <property type="component" value="Unassembled WGS sequence"/>
</dbReference>
<feature type="transmembrane region" description="Helical" evidence="9">
    <location>
        <begin position="32"/>
        <end position="59"/>
    </location>
</feature>
<dbReference type="OrthoDB" id="9786910at2"/>
<dbReference type="AlphaFoldDB" id="A0A1M5WIF2"/>